<keyword evidence="3" id="KW-1185">Reference proteome</keyword>
<dbReference type="InterPro" id="IPR046676">
    <property type="entry name" value="DUF6546"/>
</dbReference>
<proteinExistence type="predicted"/>
<name>A0A166T8V3_9PEZI</name>
<dbReference type="Proteomes" id="UP000076552">
    <property type="component" value="Unassembled WGS sequence"/>
</dbReference>
<sequence length="557" mass="63984">MFLTSLGKKQWKPTWDSLPGETRLLILQYLMQDGCALGRLATVSREWQAEIERYNFARIRLIPSRLANFSAMIQRNQALVSYIWFCLELDDYDCTTCAPSREILGSVEWEEAFAISDTDKCPITTGFQNLFSILSTWDLHGELTLDSSIYSPSDSEHWFKYLTFVPDTPSDRPGDYGLEKAVSTRDYHDPQHGWVAGSRHSAPSKHAIMKVFHSVMELGPFDSDQAELQWWDQLPSVPTVTTLLLRQQNRRRWKQDSLAHMFARFPRLQEVHYEPWREWDCMQGHTDRSEYCCITPYPFKLLPALLCVGSHLLTSRVRSLGYLYLFESIQRSSNSLKRLVVFENFNQQYPAFMRRFREGSEVIGCEKIRNPAPAVGQMVALASLKLEHLAASFIADASHFFKIHPAWEWPNLTSLVLTSKLLTPDESSIEIGAMLRAAAAAAMKMPRLETMEIWNGRKGLAALFRYQAFRNIQQAVIVWRGTWKLAMEPSTIQAWEAVMHQYDGRRLGLVQERLDEAAIESHGDAVHYLMLSGQIIRPISLQQIQIEQKALEGVKTI</sequence>
<comment type="caution">
    <text evidence="2">The sequence shown here is derived from an EMBL/GenBank/DDBJ whole genome shotgun (WGS) entry which is preliminary data.</text>
</comment>
<reference evidence="2 3" key="1">
    <citation type="submission" date="2015-06" db="EMBL/GenBank/DDBJ databases">
        <title>Survival trade-offs in plant roots during colonization by closely related pathogenic and mutualistic fungi.</title>
        <authorList>
            <person name="Hacquard S."/>
            <person name="Kracher B."/>
            <person name="Hiruma K."/>
            <person name="Weinman A."/>
            <person name="Muench P."/>
            <person name="Garrido Oter R."/>
            <person name="Ver Loren van Themaat E."/>
            <person name="Dallerey J.-F."/>
            <person name="Damm U."/>
            <person name="Henrissat B."/>
            <person name="Lespinet O."/>
            <person name="Thon M."/>
            <person name="Kemen E."/>
            <person name="McHardy A.C."/>
            <person name="Schulze-Lefert P."/>
            <person name="O'Connell R.J."/>
        </authorList>
    </citation>
    <scope>NUCLEOTIDE SEQUENCE [LARGE SCALE GENOMIC DNA]</scope>
    <source>
        <strain evidence="2 3">0861</strain>
    </source>
</reference>
<evidence type="ECO:0000259" key="1">
    <source>
        <dbReference type="Pfam" id="PF20183"/>
    </source>
</evidence>
<accession>A0A166T8V3</accession>
<gene>
    <name evidence="2" type="ORF">CT0861_12016</name>
</gene>
<organism evidence="2 3">
    <name type="scientific">Colletotrichum tofieldiae</name>
    <dbReference type="NCBI Taxonomy" id="708197"/>
    <lineage>
        <taxon>Eukaryota</taxon>
        <taxon>Fungi</taxon>
        <taxon>Dikarya</taxon>
        <taxon>Ascomycota</taxon>
        <taxon>Pezizomycotina</taxon>
        <taxon>Sordariomycetes</taxon>
        <taxon>Hypocreomycetidae</taxon>
        <taxon>Glomerellales</taxon>
        <taxon>Glomerellaceae</taxon>
        <taxon>Colletotrichum</taxon>
        <taxon>Colletotrichum spaethianum species complex</taxon>
    </lineage>
</organism>
<dbReference type="Pfam" id="PF20183">
    <property type="entry name" value="DUF6546"/>
    <property type="match status" value="1"/>
</dbReference>
<evidence type="ECO:0000313" key="2">
    <source>
        <dbReference type="EMBL" id="KZL71723.1"/>
    </source>
</evidence>
<dbReference type="AlphaFoldDB" id="A0A166T8V3"/>
<protein>
    <submittedName>
        <fullName evidence="2">PRANC domain protein</fullName>
    </submittedName>
</protein>
<feature type="domain" description="DUF6546" evidence="1">
    <location>
        <begin position="334"/>
        <end position="537"/>
    </location>
</feature>
<evidence type="ECO:0000313" key="3">
    <source>
        <dbReference type="Proteomes" id="UP000076552"/>
    </source>
</evidence>
<dbReference type="EMBL" id="LFIV01000067">
    <property type="protein sequence ID" value="KZL71723.1"/>
    <property type="molecule type" value="Genomic_DNA"/>
</dbReference>